<dbReference type="Proteomes" id="UP000837857">
    <property type="component" value="Chromosome 12"/>
</dbReference>
<name>A0ABN8HWK8_9NEOP</name>
<feature type="non-terminal residue" evidence="5">
    <location>
        <position position="80"/>
    </location>
</feature>
<keyword evidence="2" id="KW-0863">Zinc-finger</keyword>
<keyword evidence="1" id="KW-0479">Metal-binding</keyword>
<keyword evidence="6" id="KW-1185">Reference proteome</keyword>
<proteinExistence type="predicted"/>
<evidence type="ECO:0000313" key="6">
    <source>
        <dbReference type="Proteomes" id="UP000837857"/>
    </source>
</evidence>
<protein>
    <recommendedName>
        <fullName evidence="4">FLYWCH-type domain-containing protein</fullName>
    </recommendedName>
</protein>
<keyword evidence="3" id="KW-0862">Zinc</keyword>
<gene>
    <name evidence="5" type="ORF">IPOD504_LOCUS2432</name>
</gene>
<accession>A0ABN8HWK8</accession>
<dbReference type="EMBL" id="OW152824">
    <property type="protein sequence ID" value="CAH2040269.1"/>
    <property type="molecule type" value="Genomic_DNA"/>
</dbReference>
<dbReference type="Gene3D" id="2.20.25.240">
    <property type="match status" value="1"/>
</dbReference>
<evidence type="ECO:0000256" key="3">
    <source>
        <dbReference type="ARBA" id="ARBA00022833"/>
    </source>
</evidence>
<evidence type="ECO:0000256" key="2">
    <source>
        <dbReference type="ARBA" id="ARBA00022771"/>
    </source>
</evidence>
<dbReference type="Pfam" id="PF04500">
    <property type="entry name" value="FLYWCH"/>
    <property type="match status" value="1"/>
</dbReference>
<feature type="domain" description="FLYWCH-type" evidence="4">
    <location>
        <begin position="11"/>
        <end position="67"/>
    </location>
</feature>
<dbReference type="InterPro" id="IPR007588">
    <property type="entry name" value="Znf_FLYWCH"/>
</dbReference>
<evidence type="ECO:0000313" key="5">
    <source>
        <dbReference type="EMBL" id="CAH2040269.1"/>
    </source>
</evidence>
<reference evidence="5" key="1">
    <citation type="submission" date="2022-03" db="EMBL/GenBank/DDBJ databases">
        <authorList>
            <person name="Martin H S."/>
        </authorList>
    </citation>
    <scope>NUCLEOTIDE SEQUENCE</scope>
</reference>
<evidence type="ECO:0000259" key="4">
    <source>
        <dbReference type="Pfam" id="PF04500"/>
    </source>
</evidence>
<evidence type="ECO:0000256" key="1">
    <source>
        <dbReference type="ARBA" id="ARBA00022723"/>
    </source>
</evidence>
<organism evidence="5 6">
    <name type="scientific">Iphiclides podalirius</name>
    <name type="common">scarce swallowtail</name>
    <dbReference type="NCBI Taxonomy" id="110791"/>
    <lineage>
        <taxon>Eukaryota</taxon>
        <taxon>Metazoa</taxon>
        <taxon>Ecdysozoa</taxon>
        <taxon>Arthropoda</taxon>
        <taxon>Hexapoda</taxon>
        <taxon>Insecta</taxon>
        <taxon>Pterygota</taxon>
        <taxon>Neoptera</taxon>
        <taxon>Endopterygota</taxon>
        <taxon>Lepidoptera</taxon>
        <taxon>Glossata</taxon>
        <taxon>Ditrysia</taxon>
        <taxon>Papilionoidea</taxon>
        <taxon>Papilionidae</taxon>
        <taxon>Papilioninae</taxon>
        <taxon>Iphiclides</taxon>
    </lineage>
</organism>
<sequence>MSLPEPYYEVTARGSRVIALGGYRFSKHSVVGLKTRWFCGSHHSKGCKAVIFTVEGEIVKCNNTHNHQPVHARGRLNSNK</sequence>